<feature type="domain" description="Cytidyltransferase-like" evidence="12">
    <location>
        <begin position="11"/>
        <end position="171"/>
    </location>
</feature>
<comment type="function">
    <text evidence="1 11">Catalyzes the reversible adenylation of nicotinate mononucleotide (NaMN) to nicotinic acid adenine dinucleotide (NaAD).</text>
</comment>
<comment type="pathway">
    <text evidence="2 11">Cofactor biosynthesis; NAD(+) biosynthesis; deamido-NAD(+) from nicotinate D-ribonucleotide: step 1/1.</text>
</comment>
<organism evidence="13 14">
    <name type="scientific">Jejudonia soesokkakensis</name>
    <dbReference type="NCBI Taxonomy" id="1323432"/>
    <lineage>
        <taxon>Bacteria</taxon>
        <taxon>Pseudomonadati</taxon>
        <taxon>Bacteroidota</taxon>
        <taxon>Flavobacteriia</taxon>
        <taxon>Flavobacteriales</taxon>
        <taxon>Flavobacteriaceae</taxon>
        <taxon>Jejudonia</taxon>
    </lineage>
</organism>
<sequence length="198" mass="23320">MSKKKSKKVGLYFGTFNPIHVGHLTIANHMVEYSALDEVWMVVTPHNPHKKKSSLLDNVHRLAMVRIALENYPKLKASNIEFDLPQPNYTVDTLIYLEEKYPEQEFSIIMGEDNLKNFHKWKNYEVILERYAIYVYPRISENKVPERFVDHANITKVAAPIMELSSTFIRNGIKEGKNIRPMLPQDVWEYLDEMNFYK</sequence>
<evidence type="ECO:0000256" key="8">
    <source>
        <dbReference type="ARBA" id="ARBA00022840"/>
    </source>
</evidence>
<evidence type="ECO:0000256" key="10">
    <source>
        <dbReference type="ARBA" id="ARBA00048721"/>
    </source>
</evidence>
<dbReference type="InterPro" id="IPR004821">
    <property type="entry name" value="Cyt_trans-like"/>
</dbReference>
<comment type="catalytic activity">
    <reaction evidence="10 11">
        <text>nicotinate beta-D-ribonucleotide + ATP + H(+) = deamido-NAD(+) + diphosphate</text>
        <dbReference type="Rhea" id="RHEA:22860"/>
        <dbReference type="ChEBI" id="CHEBI:15378"/>
        <dbReference type="ChEBI" id="CHEBI:30616"/>
        <dbReference type="ChEBI" id="CHEBI:33019"/>
        <dbReference type="ChEBI" id="CHEBI:57502"/>
        <dbReference type="ChEBI" id="CHEBI:58437"/>
        <dbReference type="EC" id="2.7.7.18"/>
    </reaction>
</comment>
<dbReference type="NCBIfam" id="TIGR00125">
    <property type="entry name" value="cyt_tran_rel"/>
    <property type="match status" value="1"/>
</dbReference>
<comment type="caution">
    <text evidence="13">The sequence shown here is derived from an EMBL/GenBank/DDBJ whole genome shotgun (WGS) entry which is preliminary data.</text>
</comment>
<dbReference type="PANTHER" id="PTHR39321">
    <property type="entry name" value="NICOTINATE-NUCLEOTIDE ADENYLYLTRANSFERASE-RELATED"/>
    <property type="match status" value="1"/>
</dbReference>
<name>A0ABW2MW34_9FLAO</name>
<dbReference type="Gene3D" id="3.40.50.620">
    <property type="entry name" value="HUPs"/>
    <property type="match status" value="1"/>
</dbReference>
<evidence type="ECO:0000313" key="14">
    <source>
        <dbReference type="Proteomes" id="UP001596415"/>
    </source>
</evidence>
<evidence type="ECO:0000256" key="7">
    <source>
        <dbReference type="ARBA" id="ARBA00022741"/>
    </source>
</evidence>
<dbReference type="NCBIfam" id="TIGR00482">
    <property type="entry name" value="nicotinate (nicotinamide) nucleotide adenylyltransferase"/>
    <property type="match status" value="1"/>
</dbReference>
<dbReference type="InterPro" id="IPR014729">
    <property type="entry name" value="Rossmann-like_a/b/a_fold"/>
</dbReference>
<keyword evidence="4 11" id="KW-0662">Pyridine nucleotide biosynthesis</keyword>
<dbReference type="EC" id="2.7.7.18" evidence="11"/>
<evidence type="ECO:0000256" key="11">
    <source>
        <dbReference type="HAMAP-Rule" id="MF_00244"/>
    </source>
</evidence>
<dbReference type="SUPFAM" id="SSF52374">
    <property type="entry name" value="Nucleotidylyl transferase"/>
    <property type="match status" value="1"/>
</dbReference>
<reference evidence="14" key="1">
    <citation type="journal article" date="2019" name="Int. J. Syst. Evol. Microbiol.">
        <title>The Global Catalogue of Microorganisms (GCM) 10K type strain sequencing project: providing services to taxonomists for standard genome sequencing and annotation.</title>
        <authorList>
            <consortium name="The Broad Institute Genomics Platform"/>
            <consortium name="The Broad Institute Genome Sequencing Center for Infectious Disease"/>
            <person name="Wu L."/>
            <person name="Ma J."/>
        </authorList>
    </citation>
    <scope>NUCLEOTIDE SEQUENCE [LARGE SCALE GENOMIC DNA]</scope>
    <source>
        <strain evidence="14">CGMCC 1.16306</strain>
    </source>
</reference>
<keyword evidence="8 11" id="KW-0067">ATP-binding</keyword>
<protein>
    <recommendedName>
        <fullName evidence="11">Probable nicotinate-nucleotide adenylyltransferase</fullName>
        <ecNumber evidence="11">2.7.7.18</ecNumber>
    </recommendedName>
    <alternativeName>
        <fullName evidence="11">Deamido-NAD(+) diphosphorylase</fullName>
    </alternativeName>
    <alternativeName>
        <fullName evidence="11">Deamido-NAD(+) pyrophosphorylase</fullName>
    </alternativeName>
    <alternativeName>
        <fullName evidence="11">Nicotinate mononucleotide adenylyltransferase</fullName>
        <shortName evidence="11">NaMN adenylyltransferase</shortName>
    </alternativeName>
</protein>
<evidence type="ECO:0000256" key="9">
    <source>
        <dbReference type="ARBA" id="ARBA00023027"/>
    </source>
</evidence>
<proteinExistence type="inferred from homology"/>
<evidence type="ECO:0000256" key="2">
    <source>
        <dbReference type="ARBA" id="ARBA00005019"/>
    </source>
</evidence>
<keyword evidence="7 11" id="KW-0547">Nucleotide-binding</keyword>
<evidence type="ECO:0000256" key="3">
    <source>
        <dbReference type="ARBA" id="ARBA00009014"/>
    </source>
</evidence>
<evidence type="ECO:0000256" key="1">
    <source>
        <dbReference type="ARBA" id="ARBA00002324"/>
    </source>
</evidence>
<evidence type="ECO:0000313" key="13">
    <source>
        <dbReference type="EMBL" id="MFC7357737.1"/>
    </source>
</evidence>
<dbReference type="EMBL" id="JBHTBN010000004">
    <property type="protein sequence ID" value="MFC7357737.1"/>
    <property type="molecule type" value="Genomic_DNA"/>
</dbReference>
<dbReference type="Pfam" id="PF01467">
    <property type="entry name" value="CTP_transf_like"/>
    <property type="match status" value="1"/>
</dbReference>
<dbReference type="HAMAP" id="MF_00244">
    <property type="entry name" value="NaMN_adenylyltr"/>
    <property type="match status" value="1"/>
</dbReference>
<keyword evidence="14" id="KW-1185">Reference proteome</keyword>
<keyword evidence="9 11" id="KW-0520">NAD</keyword>
<dbReference type="RefSeq" id="WP_380217591.1">
    <property type="nucleotide sequence ID" value="NZ_JBHTBN010000004.1"/>
</dbReference>
<dbReference type="GO" id="GO:0004515">
    <property type="term" value="F:nicotinate-nucleotide adenylyltransferase activity"/>
    <property type="evidence" value="ECO:0007669"/>
    <property type="project" value="UniProtKB-EC"/>
</dbReference>
<dbReference type="InterPro" id="IPR005248">
    <property type="entry name" value="NadD/NMNAT"/>
</dbReference>
<keyword evidence="6 11" id="KW-0548">Nucleotidyltransferase</keyword>
<evidence type="ECO:0000256" key="5">
    <source>
        <dbReference type="ARBA" id="ARBA00022679"/>
    </source>
</evidence>
<dbReference type="CDD" id="cd02165">
    <property type="entry name" value="NMNAT"/>
    <property type="match status" value="1"/>
</dbReference>
<evidence type="ECO:0000259" key="12">
    <source>
        <dbReference type="Pfam" id="PF01467"/>
    </source>
</evidence>
<dbReference type="Proteomes" id="UP001596415">
    <property type="component" value="Unassembled WGS sequence"/>
</dbReference>
<evidence type="ECO:0000256" key="4">
    <source>
        <dbReference type="ARBA" id="ARBA00022642"/>
    </source>
</evidence>
<accession>A0ABW2MW34</accession>
<gene>
    <name evidence="11 13" type="primary">nadD</name>
    <name evidence="13" type="ORF">ACFQO1_08565</name>
</gene>
<dbReference type="PANTHER" id="PTHR39321:SF3">
    <property type="entry name" value="PHOSPHOPANTETHEINE ADENYLYLTRANSFERASE"/>
    <property type="match status" value="1"/>
</dbReference>
<evidence type="ECO:0000256" key="6">
    <source>
        <dbReference type="ARBA" id="ARBA00022695"/>
    </source>
</evidence>
<comment type="similarity">
    <text evidence="3 11">Belongs to the NadD family.</text>
</comment>
<keyword evidence="5 11" id="KW-0808">Transferase</keyword>